<name>A0A410WYI5_9BACL</name>
<evidence type="ECO:0000259" key="1">
    <source>
        <dbReference type="SMART" id="SM00829"/>
    </source>
</evidence>
<sequence length="330" mass="35965">MKAIALTSFGIPEVLEELEVPVPTITDTQVLIEMRVSSINPADILLRSGAILKSPMADKFPAQLPLVLGNEVAGIVKEVGEKVRHFKPGDRVMGMIPMGSYMDYVAVEEDHLAIIPESLSFEEAGAAPAVALTAWQALFEHGRLQPGQRILVQAGAGGVGHAAVQLAKQHGAYVIATARDYNHDFVKGLGADEVFDYTKVDFAAQITEPVDLVLDSAMDPSTFGSTFGTGLPGEIGKKNYSVIKDGGTYISLAAFAINQYPKVRDIDAYFFQARPNRTDFESIVRHMKENKLNIHIDETYPFTAQGLLEAYRKSEEMPKRGKIVLSKNTG</sequence>
<evidence type="ECO:0000313" key="5">
    <source>
        <dbReference type="Proteomes" id="UP001527202"/>
    </source>
</evidence>
<dbReference type="Gene3D" id="3.90.180.10">
    <property type="entry name" value="Medium-chain alcohol dehydrogenases, catalytic domain"/>
    <property type="match status" value="1"/>
</dbReference>
<accession>A0A410WYI5</accession>
<dbReference type="GO" id="GO:0016491">
    <property type="term" value="F:oxidoreductase activity"/>
    <property type="evidence" value="ECO:0007669"/>
    <property type="project" value="InterPro"/>
</dbReference>
<dbReference type="GeneID" id="95376758"/>
<dbReference type="InterPro" id="IPR013154">
    <property type="entry name" value="ADH-like_N"/>
</dbReference>
<dbReference type="InterPro" id="IPR052733">
    <property type="entry name" value="Chloroplast_QOR"/>
</dbReference>
<dbReference type="RefSeq" id="WP_042226667.1">
    <property type="nucleotide sequence ID" value="NZ_CP026520.1"/>
</dbReference>
<dbReference type="SUPFAM" id="SSF51735">
    <property type="entry name" value="NAD(P)-binding Rossmann-fold domains"/>
    <property type="match status" value="1"/>
</dbReference>
<evidence type="ECO:0000313" key="2">
    <source>
        <dbReference type="EMBL" id="MCY9596506.1"/>
    </source>
</evidence>
<dbReference type="GO" id="GO:0008270">
    <property type="term" value="F:zinc ion binding"/>
    <property type="evidence" value="ECO:0007669"/>
    <property type="project" value="InterPro"/>
</dbReference>
<reference evidence="2 5" key="2">
    <citation type="submission" date="2022-05" db="EMBL/GenBank/DDBJ databases">
        <title>Genome Sequencing of Bee-Associated Microbes.</title>
        <authorList>
            <person name="Dunlap C."/>
        </authorList>
    </citation>
    <scope>NUCLEOTIDE SEQUENCE [LARGE SCALE GENOMIC DNA]</scope>
    <source>
        <strain evidence="2 5">NRRL B-23120</strain>
    </source>
</reference>
<dbReference type="SMART" id="SM00829">
    <property type="entry name" value="PKS_ER"/>
    <property type="match status" value="1"/>
</dbReference>
<dbReference type="Gene3D" id="3.40.50.720">
    <property type="entry name" value="NAD(P)-binding Rossmann-like Domain"/>
    <property type="match status" value="1"/>
</dbReference>
<dbReference type="InterPro" id="IPR020843">
    <property type="entry name" value="ER"/>
</dbReference>
<dbReference type="CDD" id="cd05289">
    <property type="entry name" value="MDR_like_2"/>
    <property type="match status" value="1"/>
</dbReference>
<dbReference type="PROSITE" id="PS01162">
    <property type="entry name" value="QOR_ZETA_CRYSTAL"/>
    <property type="match status" value="1"/>
</dbReference>
<dbReference type="PANTHER" id="PTHR44013:SF1">
    <property type="entry name" value="ZINC-TYPE ALCOHOL DEHYDROGENASE-LIKE PROTEIN C16A3.02C"/>
    <property type="match status" value="1"/>
</dbReference>
<keyword evidence="5" id="KW-1185">Reference proteome</keyword>
<dbReference type="Pfam" id="PF08240">
    <property type="entry name" value="ADH_N"/>
    <property type="match status" value="1"/>
</dbReference>
<protein>
    <submittedName>
        <fullName evidence="2">NADP-dependent oxidoreductase</fullName>
    </submittedName>
    <submittedName>
        <fullName evidence="3">Quinone oxidoreductase</fullName>
    </submittedName>
</protein>
<gene>
    <name evidence="2" type="ORF">M5X16_12055</name>
    <name evidence="3" type="ORF">PC41400_18355</name>
</gene>
<dbReference type="AlphaFoldDB" id="A0A410WYI5"/>
<organism evidence="3 4">
    <name type="scientific">Paenibacillus chitinolyticus</name>
    <dbReference type="NCBI Taxonomy" id="79263"/>
    <lineage>
        <taxon>Bacteria</taxon>
        <taxon>Bacillati</taxon>
        <taxon>Bacillota</taxon>
        <taxon>Bacilli</taxon>
        <taxon>Bacillales</taxon>
        <taxon>Paenibacillaceae</taxon>
        <taxon>Paenibacillus</taxon>
    </lineage>
</organism>
<dbReference type="KEGG" id="pchi:PC41400_18355"/>
<dbReference type="EMBL" id="CP026520">
    <property type="protein sequence ID" value="QAV19515.1"/>
    <property type="molecule type" value="Genomic_DNA"/>
</dbReference>
<dbReference type="Pfam" id="PF13602">
    <property type="entry name" value="ADH_zinc_N_2"/>
    <property type="match status" value="1"/>
</dbReference>
<dbReference type="Proteomes" id="UP000288943">
    <property type="component" value="Chromosome"/>
</dbReference>
<feature type="domain" description="Enoyl reductase (ER)" evidence="1">
    <location>
        <begin position="10"/>
        <end position="325"/>
    </location>
</feature>
<dbReference type="PANTHER" id="PTHR44013">
    <property type="entry name" value="ZINC-TYPE ALCOHOL DEHYDROGENASE-LIKE PROTEIN C16A3.02C"/>
    <property type="match status" value="1"/>
</dbReference>
<dbReference type="OrthoDB" id="9792162at2"/>
<evidence type="ECO:0000313" key="3">
    <source>
        <dbReference type="EMBL" id="QAV19515.1"/>
    </source>
</evidence>
<dbReference type="InterPro" id="IPR002364">
    <property type="entry name" value="Quin_OxRdtase/zeta-crystal_CS"/>
</dbReference>
<dbReference type="SUPFAM" id="SSF50129">
    <property type="entry name" value="GroES-like"/>
    <property type="match status" value="1"/>
</dbReference>
<dbReference type="InterPro" id="IPR036291">
    <property type="entry name" value="NAD(P)-bd_dom_sf"/>
</dbReference>
<dbReference type="InterPro" id="IPR011032">
    <property type="entry name" value="GroES-like_sf"/>
</dbReference>
<evidence type="ECO:0000313" key="4">
    <source>
        <dbReference type="Proteomes" id="UP000288943"/>
    </source>
</evidence>
<proteinExistence type="predicted"/>
<dbReference type="EMBL" id="JAMDMJ010000013">
    <property type="protein sequence ID" value="MCY9596506.1"/>
    <property type="molecule type" value="Genomic_DNA"/>
</dbReference>
<reference evidence="3 4" key="1">
    <citation type="submission" date="2018-01" db="EMBL/GenBank/DDBJ databases">
        <title>The whole genome sequencing and assembly of Paenibacillus chitinolyticus KCCM 41400 strain.</title>
        <authorList>
            <person name="Kim J.-Y."/>
            <person name="Park M.-K."/>
            <person name="Lee Y.-J."/>
            <person name="Yi H."/>
            <person name="Bahn Y.-S."/>
            <person name="Kim J.F."/>
            <person name="Lee D.-W."/>
        </authorList>
    </citation>
    <scope>NUCLEOTIDE SEQUENCE [LARGE SCALE GENOMIC DNA]</scope>
    <source>
        <strain evidence="3 4">KCCM 41400</strain>
    </source>
</reference>
<dbReference type="Proteomes" id="UP001527202">
    <property type="component" value="Unassembled WGS sequence"/>
</dbReference>